<dbReference type="EMBL" id="VTES01000005">
    <property type="protein sequence ID" value="TYS62330.1"/>
    <property type="molecule type" value="Genomic_DNA"/>
</dbReference>
<dbReference type="RefSeq" id="WP_129613850.1">
    <property type="nucleotide sequence ID" value="NZ_SEHK01000012.1"/>
</dbReference>
<dbReference type="AlphaFoldDB" id="A0A5D4SGJ1"/>
<proteinExistence type="predicted"/>
<gene>
    <name evidence="2" type="ORF">FZD47_19910</name>
</gene>
<evidence type="ECO:0000313" key="3">
    <source>
        <dbReference type="Proteomes" id="UP000323732"/>
    </source>
</evidence>
<name>A0A5D4SGJ1_9BACI</name>
<reference evidence="2 3" key="1">
    <citation type="submission" date="2019-08" db="EMBL/GenBank/DDBJ databases">
        <title>Bacillus genomes from the desert of Cuatro Cienegas, Coahuila.</title>
        <authorList>
            <person name="Olmedo-Alvarez G."/>
        </authorList>
    </citation>
    <scope>NUCLEOTIDE SEQUENCE [LARGE SCALE GENOMIC DNA]</scope>
    <source>
        <strain evidence="2 3">CH37_1T</strain>
    </source>
</reference>
<accession>A0A5D4SGJ1</accession>
<keyword evidence="1" id="KW-0472">Membrane</keyword>
<feature type="transmembrane region" description="Helical" evidence="1">
    <location>
        <begin position="57"/>
        <end position="79"/>
    </location>
</feature>
<feature type="transmembrane region" description="Helical" evidence="1">
    <location>
        <begin position="86"/>
        <end position="105"/>
    </location>
</feature>
<comment type="caution">
    <text evidence="2">The sequence shown here is derived from an EMBL/GenBank/DDBJ whole genome shotgun (WGS) entry which is preliminary data.</text>
</comment>
<dbReference type="Proteomes" id="UP000323732">
    <property type="component" value="Unassembled WGS sequence"/>
</dbReference>
<feature type="transmembrane region" description="Helical" evidence="1">
    <location>
        <begin position="20"/>
        <end position="45"/>
    </location>
</feature>
<protein>
    <submittedName>
        <fullName evidence="2">Uncharacterized protein</fullName>
    </submittedName>
</protein>
<evidence type="ECO:0000313" key="2">
    <source>
        <dbReference type="EMBL" id="TYS62330.1"/>
    </source>
</evidence>
<organism evidence="2 3">
    <name type="scientific">Bacillus infantis</name>
    <dbReference type="NCBI Taxonomy" id="324767"/>
    <lineage>
        <taxon>Bacteria</taxon>
        <taxon>Bacillati</taxon>
        <taxon>Bacillota</taxon>
        <taxon>Bacilli</taxon>
        <taxon>Bacillales</taxon>
        <taxon>Bacillaceae</taxon>
        <taxon>Bacillus</taxon>
    </lineage>
</organism>
<keyword evidence="1" id="KW-1133">Transmembrane helix</keyword>
<evidence type="ECO:0000256" key="1">
    <source>
        <dbReference type="SAM" id="Phobius"/>
    </source>
</evidence>
<sequence>MKKKKKLNFKNKKIKRPQSVLEWLTAISGIGSLFFLICSLVLWGVSGLINDFLWSEVLSLIIAVSICLCAGLAFLALVWTAESWSGGIIISLFTIVFLASGGYFIHEAHLLYKDKDAYENKEFLFVEGVPDEAEYDDPETGTEFVMELIFDDLMVDVYSMDISRSYYEERLEGRKLKIAYLPNSHYAVRWWILEEQQALFSKQLFESAGSLFLLPSV</sequence>
<keyword evidence="1" id="KW-0812">Transmembrane</keyword>